<keyword evidence="1" id="KW-0378">Hydrolase</keyword>
<gene>
    <name evidence="1" type="ORF">GKC89_10470</name>
</gene>
<dbReference type="EMBL" id="WKOD01000052">
    <property type="protein sequence ID" value="MSA69468.1"/>
    <property type="molecule type" value="Genomic_DNA"/>
</dbReference>
<keyword evidence="1" id="KW-0121">Carboxypeptidase</keyword>
<keyword evidence="1" id="KW-0645">Protease</keyword>
<accession>A0A6A8H5C9</accession>
<proteinExistence type="predicted"/>
<organism evidence="1">
    <name type="scientific">Ligilactobacillus ruminis</name>
    <dbReference type="NCBI Taxonomy" id="1623"/>
    <lineage>
        <taxon>Bacteria</taxon>
        <taxon>Bacillati</taxon>
        <taxon>Bacillota</taxon>
        <taxon>Bacilli</taxon>
        <taxon>Lactobacillales</taxon>
        <taxon>Lactobacillaceae</taxon>
        <taxon>Ligilactobacillus</taxon>
    </lineage>
</organism>
<protein>
    <submittedName>
        <fullName evidence="1">Glutamate carboxypeptidase</fullName>
    </submittedName>
</protein>
<dbReference type="GO" id="GO:0004180">
    <property type="term" value="F:carboxypeptidase activity"/>
    <property type="evidence" value="ECO:0007669"/>
    <property type="project" value="UniProtKB-KW"/>
</dbReference>
<reference evidence="1" key="1">
    <citation type="journal article" date="2019" name="Nat. Med.">
        <title>A library of human gut bacterial isolates paired with longitudinal multiomics data enables mechanistic microbiome research.</title>
        <authorList>
            <person name="Poyet M."/>
            <person name="Groussin M."/>
            <person name="Gibbons S.M."/>
            <person name="Avila-Pacheco J."/>
            <person name="Jiang X."/>
            <person name="Kearney S.M."/>
            <person name="Perrotta A.R."/>
            <person name="Berdy B."/>
            <person name="Zhao S."/>
            <person name="Lieberman T.D."/>
            <person name="Swanson P.K."/>
            <person name="Smith M."/>
            <person name="Roesemann S."/>
            <person name="Alexander J.E."/>
            <person name="Rich S.A."/>
            <person name="Livny J."/>
            <person name="Vlamakis H."/>
            <person name="Clish C."/>
            <person name="Bullock K."/>
            <person name="Deik A."/>
            <person name="Scott J."/>
            <person name="Pierce K.A."/>
            <person name="Xavier R.J."/>
            <person name="Alm E.J."/>
        </authorList>
    </citation>
    <scope>NUCLEOTIDE SEQUENCE</scope>
    <source>
        <strain evidence="1">BIOML-A18</strain>
    </source>
</reference>
<dbReference type="RefSeq" id="WP_003692336.1">
    <property type="nucleotide sequence ID" value="NZ_CABKOX010000003.1"/>
</dbReference>
<name>A0A6A8H5C9_9LACO</name>
<evidence type="ECO:0000313" key="1">
    <source>
        <dbReference type="EMBL" id="MSA69468.1"/>
    </source>
</evidence>
<comment type="caution">
    <text evidence="1">The sequence shown here is derived from an EMBL/GenBank/DDBJ whole genome shotgun (WGS) entry which is preliminary data.</text>
</comment>
<dbReference type="AlphaFoldDB" id="A0A6A8H5C9"/>
<sequence>MLDFTDKSRFLEHLSANGEENGFYKEGRIGKMLNAYAKSGYGAIDYKREHA</sequence>